<evidence type="ECO:0000313" key="13">
    <source>
        <dbReference type="EMBL" id="KAL3860643.1"/>
    </source>
</evidence>
<evidence type="ECO:0000256" key="7">
    <source>
        <dbReference type="ARBA" id="ARBA00023027"/>
    </source>
</evidence>
<dbReference type="FunFam" id="3.40.50.720:FF:000119">
    <property type="entry name" value="3-hydroxyisobutyrate dehydrogenase"/>
    <property type="match status" value="1"/>
</dbReference>
<dbReference type="InterPro" id="IPR029154">
    <property type="entry name" value="HIBADH-like_NADP-bd"/>
</dbReference>
<comment type="subcellular location">
    <subcellularLocation>
        <location evidence="1">Mitochondrion</location>
    </subcellularLocation>
</comment>
<accession>A0ABD3VHW8</accession>
<dbReference type="FunFam" id="1.10.1040.10:FF:000006">
    <property type="entry name" value="3-hydroxyisobutyrate dehydrogenase"/>
    <property type="match status" value="1"/>
</dbReference>
<dbReference type="Gene3D" id="1.10.1040.10">
    <property type="entry name" value="N-(1-d-carboxylethyl)-l-norvaline Dehydrogenase, domain 2"/>
    <property type="match status" value="1"/>
</dbReference>
<evidence type="ECO:0000259" key="11">
    <source>
        <dbReference type="Pfam" id="PF03446"/>
    </source>
</evidence>
<reference evidence="13 14" key="1">
    <citation type="submission" date="2024-11" db="EMBL/GenBank/DDBJ databases">
        <title>Chromosome-level genome assembly of the freshwater bivalve Anodonta woodiana.</title>
        <authorList>
            <person name="Chen X."/>
        </authorList>
    </citation>
    <scope>NUCLEOTIDE SEQUENCE [LARGE SCALE GENOMIC DNA]</scope>
    <source>
        <strain evidence="13">MN2024</strain>
        <tissue evidence="13">Gills</tissue>
    </source>
</reference>
<dbReference type="InterPro" id="IPR036291">
    <property type="entry name" value="NAD(P)-bd_dom_sf"/>
</dbReference>
<evidence type="ECO:0000256" key="9">
    <source>
        <dbReference type="ARBA" id="ARBA00049197"/>
    </source>
</evidence>
<keyword evidence="5" id="KW-0809">Transit peptide</keyword>
<evidence type="ECO:0000259" key="12">
    <source>
        <dbReference type="Pfam" id="PF14833"/>
    </source>
</evidence>
<keyword evidence="4 10" id="KW-0101">Branched-chain amino acid catabolism</keyword>
<evidence type="ECO:0000256" key="10">
    <source>
        <dbReference type="RuleBase" id="RU910714"/>
    </source>
</evidence>
<dbReference type="EMBL" id="JBJQND010000012">
    <property type="protein sequence ID" value="KAL3860643.1"/>
    <property type="molecule type" value="Genomic_DNA"/>
</dbReference>
<evidence type="ECO:0000256" key="6">
    <source>
        <dbReference type="ARBA" id="ARBA00023002"/>
    </source>
</evidence>
<evidence type="ECO:0000313" key="14">
    <source>
        <dbReference type="Proteomes" id="UP001634394"/>
    </source>
</evidence>
<comment type="similarity">
    <text evidence="3">Belongs to the HIBADH-related family. 3-hydroxyisobutyrate dehydrogenase subfamily.</text>
</comment>
<dbReference type="InterPro" id="IPR011548">
    <property type="entry name" value="HIBADH"/>
</dbReference>
<keyword evidence="6 10" id="KW-0560">Oxidoreductase</keyword>
<dbReference type="GO" id="GO:0009083">
    <property type="term" value="P:branched-chain amino acid catabolic process"/>
    <property type="evidence" value="ECO:0007669"/>
    <property type="project" value="UniProtKB-KW"/>
</dbReference>
<keyword evidence="7 10" id="KW-0520">NAD</keyword>
<comment type="catalytic activity">
    <reaction evidence="9 10">
        <text>3-hydroxy-2-methylpropanoate + NAD(+) = 2-methyl-3-oxopropanoate + NADH + H(+)</text>
        <dbReference type="Rhea" id="RHEA:17681"/>
        <dbReference type="ChEBI" id="CHEBI:11805"/>
        <dbReference type="ChEBI" id="CHEBI:15378"/>
        <dbReference type="ChEBI" id="CHEBI:57540"/>
        <dbReference type="ChEBI" id="CHEBI:57700"/>
        <dbReference type="ChEBI" id="CHEBI:57945"/>
        <dbReference type="EC" id="1.1.1.31"/>
    </reaction>
</comment>
<proteinExistence type="inferred from homology"/>
<name>A0ABD3VHW8_SINWO</name>
<dbReference type="Pfam" id="PF14833">
    <property type="entry name" value="NAD_binding_11"/>
    <property type="match status" value="1"/>
</dbReference>
<dbReference type="PROSITE" id="PS00895">
    <property type="entry name" value="3_HYDROXYISOBUT_DH"/>
    <property type="match status" value="1"/>
</dbReference>
<dbReference type="InterPro" id="IPR002204">
    <property type="entry name" value="3-OH-isobutyrate_DH-rel_CS"/>
</dbReference>
<dbReference type="InterPro" id="IPR008927">
    <property type="entry name" value="6-PGluconate_DH-like_C_sf"/>
</dbReference>
<dbReference type="GO" id="GO:0005739">
    <property type="term" value="C:mitochondrion"/>
    <property type="evidence" value="ECO:0007669"/>
    <property type="project" value="UniProtKB-SubCell"/>
</dbReference>
<dbReference type="Gene3D" id="3.40.50.720">
    <property type="entry name" value="NAD(P)-binding Rossmann-like Domain"/>
    <property type="match status" value="1"/>
</dbReference>
<dbReference type="Proteomes" id="UP001634394">
    <property type="component" value="Unassembled WGS sequence"/>
</dbReference>
<gene>
    <name evidence="13" type="ORF">ACJMK2_010739</name>
</gene>
<evidence type="ECO:0000256" key="5">
    <source>
        <dbReference type="ARBA" id="ARBA00022946"/>
    </source>
</evidence>
<protein>
    <recommendedName>
        <fullName evidence="10">3-hydroxyisobutyrate dehydrogenase</fullName>
        <shortName evidence="10">HIBADH</shortName>
        <ecNumber evidence="10">1.1.1.31</ecNumber>
    </recommendedName>
</protein>
<dbReference type="PANTHER" id="PTHR22981:SF7">
    <property type="entry name" value="3-HYDROXYISOBUTYRATE DEHYDROGENASE, MITOCHONDRIAL"/>
    <property type="match status" value="1"/>
</dbReference>
<sequence length="362" mass="38058">MGLAVLASTNHPELSSFCAPPVNVLVIAINMSTFSNLTARGGLFVRFFQLSQVSRTISSSSNMKSKQSLVGFVGLGNMGNHMARNLLKKGYPLVIFDISKDSVKKLQDDGAKAATTPAEVASQVNRIVTMLPASAHVQEVYTGNNGIFSAVQKGTLLIDSSTIDPSVSQEMAHLAQSKGATFIDAPVSGGVNAARDALLTFMVGGSETAYNQSKDLLSSMGKNVVHCGAVGTGQAAKICNNMLLAISMIGTSEAMNLGIKLGLEPKLLAKILNMSSGRCWSSEVYNPCPGVLDGVPSSNDYKGGFGTALMAKDLGLAQNASTVTKSPTPLGSLAHQIYRIMTNSGYADKDFSSAFKFLQDKK</sequence>
<dbReference type="AlphaFoldDB" id="A0ABD3VHW8"/>
<dbReference type="GO" id="GO:0008442">
    <property type="term" value="F:3-hydroxyisobutyrate dehydrogenase activity"/>
    <property type="evidence" value="ECO:0007669"/>
    <property type="project" value="UniProtKB-EC"/>
</dbReference>
<evidence type="ECO:0000256" key="2">
    <source>
        <dbReference type="ARBA" id="ARBA00005109"/>
    </source>
</evidence>
<dbReference type="SUPFAM" id="SSF51735">
    <property type="entry name" value="NAD(P)-binding Rossmann-fold domains"/>
    <property type="match status" value="1"/>
</dbReference>
<dbReference type="EC" id="1.1.1.31" evidence="10"/>
<dbReference type="SUPFAM" id="SSF48179">
    <property type="entry name" value="6-phosphogluconate dehydrogenase C-terminal domain-like"/>
    <property type="match status" value="1"/>
</dbReference>
<organism evidence="13 14">
    <name type="scientific">Sinanodonta woodiana</name>
    <name type="common">Chinese pond mussel</name>
    <name type="synonym">Anodonta woodiana</name>
    <dbReference type="NCBI Taxonomy" id="1069815"/>
    <lineage>
        <taxon>Eukaryota</taxon>
        <taxon>Metazoa</taxon>
        <taxon>Spiralia</taxon>
        <taxon>Lophotrochozoa</taxon>
        <taxon>Mollusca</taxon>
        <taxon>Bivalvia</taxon>
        <taxon>Autobranchia</taxon>
        <taxon>Heteroconchia</taxon>
        <taxon>Palaeoheterodonta</taxon>
        <taxon>Unionida</taxon>
        <taxon>Unionoidea</taxon>
        <taxon>Unionidae</taxon>
        <taxon>Unioninae</taxon>
        <taxon>Sinanodonta</taxon>
    </lineage>
</organism>
<dbReference type="PANTHER" id="PTHR22981">
    <property type="entry name" value="3-HYDROXYISOBUTYRATE DEHYDROGENASE-RELATED"/>
    <property type="match status" value="1"/>
</dbReference>
<evidence type="ECO:0000256" key="4">
    <source>
        <dbReference type="ARBA" id="ARBA00022456"/>
    </source>
</evidence>
<dbReference type="Pfam" id="PF03446">
    <property type="entry name" value="NAD_binding_2"/>
    <property type="match status" value="1"/>
</dbReference>
<keyword evidence="8" id="KW-0496">Mitochondrion</keyword>
<evidence type="ECO:0000256" key="8">
    <source>
        <dbReference type="ARBA" id="ARBA00023128"/>
    </source>
</evidence>
<comment type="pathway">
    <text evidence="2 10">Amino-acid degradation; L-valine degradation.</text>
</comment>
<keyword evidence="14" id="KW-1185">Reference proteome</keyword>
<evidence type="ECO:0000256" key="1">
    <source>
        <dbReference type="ARBA" id="ARBA00004173"/>
    </source>
</evidence>
<evidence type="ECO:0000256" key="3">
    <source>
        <dbReference type="ARBA" id="ARBA00006013"/>
    </source>
</evidence>
<feature type="domain" description="3-hydroxyisobutyrate dehydrogenase-like NAD-binding" evidence="12">
    <location>
        <begin position="231"/>
        <end position="357"/>
    </location>
</feature>
<feature type="domain" description="6-phosphogluconate dehydrogenase NADP-binding" evidence="11">
    <location>
        <begin position="70"/>
        <end position="228"/>
    </location>
</feature>
<comment type="caution">
    <text evidence="13">The sequence shown here is derived from an EMBL/GenBank/DDBJ whole genome shotgun (WGS) entry which is preliminary data.</text>
</comment>
<dbReference type="InterPro" id="IPR013328">
    <property type="entry name" value="6PGD_dom2"/>
</dbReference>
<dbReference type="InterPro" id="IPR006115">
    <property type="entry name" value="6PGDH_NADP-bd"/>
</dbReference>
<dbReference type="NCBIfam" id="TIGR01692">
    <property type="entry name" value="HIBADH"/>
    <property type="match status" value="1"/>
</dbReference>